<protein>
    <submittedName>
        <fullName evidence="1">WD40/YVTN/BNR-like repeat-containing protein</fullName>
    </submittedName>
</protein>
<dbReference type="InterPro" id="IPR006624">
    <property type="entry name" value="Beta-propeller_rpt_TECPR"/>
</dbReference>
<proteinExistence type="predicted"/>
<reference evidence="1 2" key="1">
    <citation type="submission" date="2024-09" db="EMBL/GenBank/DDBJ databases">
        <authorList>
            <person name="D'Angelo T."/>
        </authorList>
    </citation>
    <scope>NUCLEOTIDE SEQUENCE [LARGE SCALE GENOMIC DNA]</scope>
    <source>
        <strain evidence="1">SAG AM-311-F02</strain>
    </source>
</reference>
<dbReference type="SMART" id="SM00706">
    <property type="entry name" value="TECPR"/>
    <property type="match status" value="4"/>
</dbReference>
<evidence type="ECO:0000313" key="1">
    <source>
        <dbReference type="EMBL" id="MFC1799701.1"/>
    </source>
</evidence>
<gene>
    <name evidence="1" type="ORF">ACFL2Z_02175</name>
</gene>
<evidence type="ECO:0000313" key="2">
    <source>
        <dbReference type="Proteomes" id="UP001594288"/>
    </source>
</evidence>
<dbReference type="EMBL" id="JBHPEI010000023">
    <property type="protein sequence ID" value="MFC1799701.1"/>
    <property type="molecule type" value="Genomic_DNA"/>
</dbReference>
<comment type="caution">
    <text evidence="1">The sequence shown here is derived from an EMBL/GenBank/DDBJ whole genome shotgun (WGS) entry which is preliminary data.</text>
</comment>
<accession>A0ABV6YNS3</accession>
<sequence>MKRIPIVVLVTVFVLLSAEICRTGTLRGWTDCDWGDDATDCNPCVNNVLFTIGSMRQFGEPIGFHMRGVDVSARYHIQSVQRLMGPFEDYMILPSSSGGDPGYGDFLVVRFESPCSGREGNRLRSNRLGGGSFETTAPDLDDGVVHYQQIITPNDTVYNHPGGLQIIGRRAIIAMEDWTPPPTLPGDNNRWLAKLVIYDLSDNTDPEHPILERTVHLNRRTVQCVCCAKLSDGRYLLIAKEGSELEFLISAQTYFSLEIAFIYADWWKSNSLQSEITEWVVVPQSFPRDLKGLWSVGKDSVFAVGRGGAVFSLIPDDSQSGTLLLEPGPNVTKADLYGVWGTTADYAFAVGDSGTIAHLQNGRWLNMESPTNKDLRAVWGSSEDNVLAVGAGGTIVRYNGERWLIMESPTDSNLEAVWGFSEEIIYAVGDQGTIIRYGGSSWEVVESPTALDLTGVWGTSGDDIFAVGEEGIILNTTGSVGWSQMESGTSANLNGVWGSSYENVFAVGEGGEILHYDGRRWSSMDTPIGSGLGLSAIGGELPGRITAVGDEGSMLNYTLTWPEHQSLNLITQCGDGQLYVAGMRGDIVGGEDWMDVYRLDMDEVTYEVTLTLVERRHFYCSYDGMSDQANFVKAAGLYVNPDGRLILYATNGDNDGPDETLCGLEFRSQFHPTSVPGPQGDPWGAPTLEADGWVELYSTYDESDRSLMIDFDDRLLQDYENLAYVEDFDNRATYVRWCLPVGVRCVLYDEPYYGAGDTEILAGTGEFDYTSLGDFNNKASSLRFEYLINGVWTPVDEFAPFYVQEGSASDGENCHGGMSLFQTQLIAGDTFVPEGKTLTAYSSSRVKFNGGKRIKANGMFDVLRRVTGHAPTKFVSYADTTRGMKVSGQLIMRNGGELKIH</sequence>
<name>A0ABV6YNS3_UNCEI</name>
<organism evidence="1 2">
    <name type="scientific">Eiseniibacteriota bacterium</name>
    <dbReference type="NCBI Taxonomy" id="2212470"/>
    <lineage>
        <taxon>Bacteria</taxon>
        <taxon>Candidatus Eiseniibacteriota</taxon>
    </lineage>
</organism>
<dbReference type="Proteomes" id="UP001594288">
    <property type="component" value="Unassembled WGS sequence"/>
</dbReference>
<keyword evidence="2" id="KW-1185">Reference proteome</keyword>